<evidence type="ECO:0000256" key="1">
    <source>
        <dbReference type="ARBA" id="ARBA00001947"/>
    </source>
</evidence>
<protein>
    <recommendedName>
        <fullName evidence="3">carbonic anhydrase</fullName>
        <ecNumber evidence="3">4.2.1.1</ecNumber>
    </recommendedName>
</protein>
<dbReference type="RefSeq" id="WP_345024500.1">
    <property type="nucleotide sequence ID" value="NZ_BAABDO010000123.1"/>
</dbReference>
<dbReference type="InterPro" id="IPR036874">
    <property type="entry name" value="Carbonic_anhydrase_sf"/>
</dbReference>
<dbReference type="SUPFAM" id="SSF53056">
    <property type="entry name" value="beta-carbonic anhydrase, cab"/>
    <property type="match status" value="1"/>
</dbReference>
<comment type="caution">
    <text evidence="10">The sequence shown here is derived from an EMBL/GenBank/DDBJ whole genome shotgun (WGS) entry which is preliminary data.</text>
</comment>
<dbReference type="PANTHER" id="PTHR11002">
    <property type="entry name" value="CARBONIC ANHYDRASE"/>
    <property type="match status" value="1"/>
</dbReference>
<dbReference type="SMART" id="SM00947">
    <property type="entry name" value="Pro_CA"/>
    <property type="match status" value="1"/>
</dbReference>
<proteinExistence type="inferred from homology"/>
<feature type="region of interest" description="Disordered" evidence="9">
    <location>
        <begin position="1"/>
        <end position="23"/>
    </location>
</feature>
<comment type="catalytic activity">
    <reaction evidence="8">
        <text>hydrogencarbonate + H(+) = CO2 + H2O</text>
        <dbReference type="Rhea" id="RHEA:10748"/>
        <dbReference type="ChEBI" id="CHEBI:15377"/>
        <dbReference type="ChEBI" id="CHEBI:15378"/>
        <dbReference type="ChEBI" id="CHEBI:16526"/>
        <dbReference type="ChEBI" id="CHEBI:17544"/>
        <dbReference type="EC" id="4.2.1.1"/>
    </reaction>
</comment>
<reference evidence="11" key="1">
    <citation type="journal article" date="2019" name="Int. J. Syst. Evol. Microbiol.">
        <title>The Global Catalogue of Microorganisms (GCM) 10K type strain sequencing project: providing services to taxonomists for standard genome sequencing and annotation.</title>
        <authorList>
            <consortium name="The Broad Institute Genomics Platform"/>
            <consortium name="The Broad Institute Genome Sequencing Center for Infectious Disease"/>
            <person name="Wu L."/>
            <person name="Ma J."/>
        </authorList>
    </citation>
    <scope>NUCLEOTIDE SEQUENCE [LARGE SCALE GENOMIC DNA]</scope>
    <source>
        <strain evidence="11">JCM 17316</strain>
    </source>
</reference>
<evidence type="ECO:0000256" key="3">
    <source>
        <dbReference type="ARBA" id="ARBA00012925"/>
    </source>
</evidence>
<evidence type="ECO:0000313" key="10">
    <source>
        <dbReference type="EMBL" id="GAA4154600.1"/>
    </source>
</evidence>
<gene>
    <name evidence="10" type="ORF">GCM10022416_54430</name>
</gene>
<evidence type="ECO:0000256" key="7">
    <source>
        <dbReference type="ARBA" id="ARBA00024993"/>
    </source>
</evidence>
<comment type="cofactor">
    <cofactor evidence="1">
        <name>Zn(2+)</name>
        <dbReference type="ChEBI" id="CHEBI:29105"/>
    </cofactor>
</comment>
<comment type="similarity">
    <text evidence="2">Belongs to the beta-class carbonic anhydrase family.</text>
</comment>
<name>A0ABP7ZDS5_9ACTN</name>
<keyword evidence="4" id="KW-0479">Metal-binding</keyword>
<evidence type="ECO:0000256" key="5">
    <source>
        <dbReference type="ARBA" id="ARBA00022833"/>
    </source>
</evidence>
<comment type="function">
    <text evidence="7">Catalyzes the reversible hydration of carbon dioxide to form bicarbonate.</text>
</comment>
<feature type="region of interest" description="Disordered" evidence="9">
    <location>
        <begin position="244"/>
        <end position="266"/>
    </location>
</feature>
<evidence type="ECO:0000256" key="4">
    <source>
        <dbReference type="ARBA" id="ARBA00022723"/>
    </source>
</evidence>
<dbReference type="Gene3D" id="3.40.1050.10">
    <property type="entry name" value="Carbonic anhydrase"/>
    <property type="match status" value="1"/>
</dbReference>
<evidence type="ECO:0000256" key="6">
    <source>
        <dbReference type="ARBA" id="ARBA00023239"/>
    </source>
</evidence>
<keyword evidence="11" id="KW-1185">Reference proteome</keyword>
<keyword evidence="5" id="KW-0862">Zinc</keyword>
<dbReference type="Proteomes" id="UP001500266">
    <property type="component" value="Unassembled WGS sequence"/>
</dbReference>
<dbReference type="EC" id="4.2.1.1" evidence="3"/>
<dbReference type="PANTHER" id="PTHR11002:SF76">
    <property type="entry name" value="CARBONIC ANHYDRASE"/>
    <property type="match status" value="1"/>
</dbReference>
<evidence type="ECO:0000256" key="9">
    <source>
        <dbReference type="SAM" id="MobiDB-lite"/>
    </source>
</evidence>
<dbReference type="InterPro" id="IPR001765">
    <property type="entry name" value="Carbonic_anhydrase"/>
</dbReference>
<evidence type="ECO:0000256" key="8">
    <source>
        <dbReference type="ARBA" id="ARBA00048348"/>
    </source>
</evidence>
<dbReference type="Pfam" id="PF00484">
    <property type="entry name" value="Pro_CA"/>
    <property type="match status" value="1"/>
</dbReference>
<dbReference type="EMBL" id="BAABDO010000123">
    <property type="protein sequence ID" value="GAA4154600.1"/>
    <property type="molecule type" value="Genomic_DNA"/>
</dbReference>
<keyword evidence="6" id="KW-0456">Lyase</keyword>
<organism evidence="10 11">
    <name type="scientific">Actinomadura keratinilytica</name>
    <dbReference type="NCBI Taxonomy" id="547461"/>
    <lineage>
        <taxon>Bacteria</taxon>
        <taxon>Bacillati</taxon>
        <taxon>Actinomycetota</taxon>
        <taxon>Actinomycetes</taxon>
        <taxon>Streptosporangiales</taxon>
        <taxon>Thermomonosporaceae</taxon>
        <taxon>Actinomadura</taxon>
    </lineage>
</organism>
<evidence type="ECO:0000256" key="2">
    <source>
        <dbReference type="ARBA" id="ARBA00006217"/>
    </source>
</evidence>
<accession>A0ABP7ZDS5</accession>
<evidence type="ECO:0000313" key="11">
    <source>
        <dbReference type="Proteomes" id="UP001500266"/>
    </source>
</evidence>
<sequence>MSGDTSPARKPPPSARWWAPWANRRRRHPLREPDAPEAPGSAPLLAGVREYHGSTAPLVRPIMAELAFEQRPEHLFITCVDSRVVPNIITASGPGDLFINRNVGNLVPRHGSPTPDDSVAATVEYAVNVLGIRTITVCGHSNCGAMAALLAGGREVRHLPSLTRWLRHGRDSLVRFLEAEPGAGPDEPPLTRLCKINVMQQLDNLLTHPWLRERFEAGGLELVGLYLDLETAQVHMLDRTAGTFVPVPDEAPDGSPDGVPDGRALT</sequence>